<dbReference type="InterPro" id="IPR011545">
    <property type="entry name" value="DEAD/DEAH_box_helicase_dom"/>
</dbReference>
<dbReference type="PROSITE" id="PS51192">
    <property type="entry name" value="HELICASE_ATP_BIND_1"/>
    <property type="match status" value="1"/>
</dbReference>
<keyword evidence="4 11" id="KW-0378">Hydrolase</keyword>
<name>A0A553NBB8_TIGCA</name>
<feature type="short sequence motif" description="Q motif" evidence="10">
    <location>
        <begin position="155"/>
        <end position="183"/>
    </location>
</feature>
<dbReference type="SUPFAM" id="SSF57756">
    <property type="entry name" value="Retrovirus zinc finger-like domains"/>
    <property type="match status" value="2"/>
</dbReference>
<feature type="domain" description="CCHC-type" evidence="13">
    <location>
        <begin position="37"/>
        <end position="52"/>
    </location>
</feature>
<evidence type="ECO:0000259" key="15">
    <source>
        <dbReference type="PROSITE" id="PS51194"/>
    </source>
</evidence>
<evidence type="ECO:0000256" key="7">
    <source>
        <dbReference type="ARBA" id="ARBA00022884"/>
    </source>
</evidence>
<feature type="domain" description="Helicase ATP-binding" evidence="14">
    <location>
        <begin position="186"/>
        <end position="369"/>
    </location>
</feature>
<dbReference type="SMART" id="SM00487">
    <property type="entry name" value="DEXDc"/>
    <property type="match status" value="1"/>
</dbReference>
<dbReference type="SUPFAM" id="SSF52540">
    <property type="entry name" value="P-loop containing nucleoside triphosphate hydrolases"/>
    <property type="match status" value="2"/>
</dbReference>
<dbReference type="InterPro" id="IPR014001">
    <property type="entry name" value="Helicase_ATP-bd"/>
</dbReference>
<dbReference type="CDD" id="cd17967">
    <property type="entry name" value="DEADc_DDX3_DDX4"/>
    <property type="match status" value="1"/>
</dbReference>
<evidence type="ECO:0000313" key="18">
    <source>
        <dbReference type="Proteomes" id="UP000318571"/>
    </source>
</evidence>
<dbReference type="InterPro" id="IPR001878">
    <property type="entry name" value="Znf_CCHC"/>
</dbReference>
<dbReference type="FunFam" id="3.40.50.300:FF:000397">
    <property type="entry name" value="Probable ATP-dependent RNA helicase DDX4"/>
    <property type="match status" value="1"/>
</dbReference>
<keyword evidence="18" id="KW-1185">Reference proteome</keyword>
<evidence type="ECO:0000256" key="6">
    <source>
        <dbReference type="ARBA" id="ARBA00022840"/>
    </source>
</evidence>
<dbReference type="Pfam" id="PF00271">
    <property type="entry name" value="Helicase_C"/>
    <property type="match status" value="1"/>
</dbReference>
<evidence type="ECO:0000256" key="4">
    <source>
        <dbReference type="ARBA" id="ARBA00022801"/>
    </source>
</evidence>
<evidence type="ECO:0000256" key="9">
    <source>
        <dbReference type="PROSITE-ProRule" id="PRU00047"/>
    </source>
</evidence>
<dbReference type="GO" id="GO:0016787">
    <property type="term" value="F:hydrolase activity"/>
    <property type="evidence" value="ECO:0007669"/>
    <property type="project" value="UniProtKB-KW"/>
</dbReference>
<dbReference type="InterPro" id="IPR014014">
    <property type="entry name" value="RNA_helicase_DEAD_Q_motif"/>
</dbReference>
<dbReference type="GO" id="GO:0005524">
    <property type="term" value="F:ATP binding"/>
    <property type="evidence" value="ECO:0007669"/>
    <property type="project" value="UniProtKB-KW"/>
</dbReference>
<dbReference type="Pfam" id="PF00098">
    <property type="entry name" value="zf-CCHC"/>
    <property type="match status" value="2"/>
</dbReference>
<dbReference type="Gene3D" id="3.40.50.300">
    <property type="entry name" value="P-loop containing nucleotide triphosphate hydrolases"/>
    <property type="match status" value="2"/>
</dbReference>
<dbReference type="OMA" id="IDHETMA"/>
<gene>
    <name evidence="17" type="ORF">TCAL_03661</name>
</gene>
<feature type="domain" description="DEAD-box RNA helicase Q" evidence="16">
    <location>
        <begin position="155"/>
        <end position="183"/>
    </location>
</feature>
<protein>
    <recommendedName>
        <fullName evidence="2">RNA helicase</fullName>
        <ecNumber evidence="2">3.6.4.13</ecNumber>
    </recommendedName>
</protein>
<keyword evidence="3 11" id="KW-0547">Nucleotide-binding</keyword>
<evidence type="ECO:0000259" key="16">
    <source>
        <dbReference type="PROSITE" id="PS51195"/>
    </source>
</evidence>
<dbReference type="STRING" id="6832.A0A553NBB8"/>
<dbReference type="SMART" id="SM00343">
    <property type="entry name" value="ZnF_C2HC"/>
    <property type="match status" value="3"/>
</dbReference>
<evidence type="ECO:0000256" key="2">
    <source>
        <dbReference type="ARBA" id="ARBA00012552"/>
    </source>
</evidence>
<dbReference type="CDD" id="cd18787">
    <property type="entry name" value="SF2_C_DEAD"/>
    <property type="match status" value="1"/>
</dbReference>
<keyword evidence="9" id="KW-0862">Zinc</keyword>
<dbReference type="InterPro" id="IPR001650">
    <property type="entry name" value="Helicase_C-like"/>
</dbReference>
<keyword evidence="7" id="KW-0694">RNA-binding</keyword>
<dbReference type="PROSITE" id="PS51195">
    <property type="entry name" value="Q_MOTIF"/>
    <property type="match status" value="1"/>
</dbReference>
<dbReference type="InterPro" id="IPR036875">
    <property type="entry name" value="Znf_CCHC_sf"/>
</dbReference>
<feature type="domain" description="Helicase C-terminal" evidence="15">
    <location>
        <begin position="380"/>
        <end position="542"/>
    </location>
</feature>
<evidence type="ECO:0000256" key="1">
    <source>
        <dbReference type="ARBA" id="ARBA00010132"/>
    </source>
</evidence>
<dbReference type="InterPro" id="IPR044763">
    <property type="entry name" value="Ded1/Dbp1_DEADc"/>
</dbReference>
<dbReference type="EC" id="3.6.4.13" evidence="2"/>
<evidence type="ECO:0000313" key="17">
    <source>
        <dbReference type="EMBL" id="TRY62742.1"/>
    </source>
</evidence>
<organism evidence="17 18">
    <name type="scientific">Tigriopus californicus</name>
    <name type="common">Marine copepod</name>
    <dbReference type="NCBI Taxonomy" id="6832"/>
    <lineage>
        <taxon>Eukaryota</taxon>
        <taxon>Metazoa</taxon>
        <taxon>Ecdysozoa</taxon>
        <taxon>Arthropoda</taxon>
        <taxon>Crustacea</taxon>
        <taxon>Multicrustacea</taxon>
        <taxon>Hexanauplia</taxon>
        <taxon>Copepoda</taxon>
        <taxon>Harpacticoida</taxon>
        <taxon>Harpacticidae</taxon>
        <taxon>Tigriopus</taxon>
    </lineage>
</organism>
<evidence type="ECO:0000259" key="14">
    <source>
        <dbReference type="PROSITE" id="PS51192"/>
    </source>
</evidence>
<keyword evidence="9" id="KW-0863">Zinc-finger</keyword>
<comment type="catalytic activity">
    <reaction evidence="8">
        <text>ATP + H2O = ADP + phosphate + H(+)</text>
        <dbReference type="Rhea" id="RHEA:13065"/>
        <dbReference type="ChEBI" id="CHEBI:15377"/>
        <dbReference type="ChEBI" id="CHEBI:15378"/>
        <dbReference type="ChEBI" id="CHEBI:30616"/>
        <dbReference type="ChEBI" id="CHEBI:43474"/>
        <dbReference type="ChEBI" id="CHEBI:456216"/>
        <dbReference type="EC" id="3.6.4.13"/>
    </reaction>
</comment>
<dbReference type="Gene3D" id="4.10.60.10">
    <property type="entry name" value="Zinc finger, CCHC-type"/>
    <property type="match status" value="1"/>
</dbReference>
<dbReference type="InterPro" id="IPR027417">
    <property type="entry name" value="P-loop_NTPase"/>
</dbReference>
<evidence type="ECO:0000256" key="10">
    <source>
        <dbReference type="PROSITE-ProRule" id="PRU00552"/>
    </source>
</evidence>
<feature type="domain" description="CCHC-type" evidence="13">
    <location>
        <begin position="80"/>
        <end position="96"/>
    </location>
</feature>
<dbReference type="AlphaFoldDB" id="A0A553NBB8"/>
<feature type="region of interest" description="Disordered" evidence="12">
    <location>
        <begin position="1"/>
        <end position="35"/>
    </location>
</feature>
<dbReference type="GO" id="GO:0003723">
    <property type="term" value="F:RNA binding"/>
    <property type="evidence" value="ECO:0007669"/>
    <property type="project" value="UniProtKB-KW"/>
</dbReference>
<keyword evidence="5 11" id="KW-0347">Helicase</keyword>
<evidence type="ECO:0000256" key="5">
    <source>
        <dbReference type="ARBA" id="ARBA00022806"/>
    </source>
</evidence>
<dbReference type="InterPro" id="IPR000629">
    <property type="entry name" value="RNA-helicase_DEAD-box_CS"/>
</dbReference>
<dbReference type="EMBL" id="VCGU01000458">
    <property type="protein sequence ID" value="TRY62742.1"/>
    <property type="molecule type" value="Genomic_DNA"/>
</dbReference>
<dbReference type="FunFam" id="3.40.50.300:FF:000008">
    <property type="entry name" value="ATP-dependent RNA helicase RhlB"/>
    <property type="match status" value="1"/>
</dbReference>
<keyword evidence="6 11" id="KW-0067">ATP-binding</keyword>
<sequence length="571" mass="61699">MSDPWNTAAQDDPWGTGGGDSGPAEDANNNRPGGKGCFTCGEEGHRKSDCPQGGAGGGDRKGCFKCGGDHMAKDCEQPDKCRRCGEEGHRVAECSQEPQTRVVDNEDGTQREIYVPKERTEEQLFDTGISSGINFDKFDKIPVRSTGTDTPKPINDFSEANLRSLLLDNVTKSGYTRPTPVQKYSIPIILGKRDLMSCAQTGSGKTAAFLLPILHSILESGCESNMGACPQTPQAVIVAPTRELAIQIKDEARKFSQGSMLKCVVAYGGTSTGYQLGTLSRGCHVLIATPGRLNDFVEKGKVSFENVRFLVLDEADRMLDMGFMPAVEKIVTSGSMPPKGERQTLMFSATFPGEIQAAANDFLVNYVFLTVGIVGGASSDVEQTVYEVEKFGKRDKLIDILDDKSPTDRMLIFVETKRNADFLATFLSGKGHPTTSIHGDRLQREREEALQDFKTGNKPLLVATAVAARGLDIKGVARVLNYDLPKSVDEYVHRIGRTGRVGNLGKAYSFFDPSQDSDLAPGLVKILSESDQVVPEFLSNFAAGAGAGFAGNDGFGGKDIRANDTEDADEW</sequence>
<dbReference type="GO" id="GO:0008270">
    <property type="term" value="F:zinc ion binding"/>
    <property type="evidence" value="ECO:0007669"/>
    <property type="project" value="UniProtKB-KW"/>
</dbReference>
<keyword evidence="9" id="KW-0479">Metal-binding</keyword>
<dbReference type="Pfam" id="PF00270">
    <property type="entry name" value="DEAD"/>
    <property type="match status" value="1"/>
</dbReference>
<dbReference type="OrthoDB" id="196131at2759"/>
<dbReference type="Proteomes" id="UP000318571">
    <property type="component" value="Chromosome 10"/>
</dbReference>
<dbReference type="SMART" id="SM00490">
    <property type="entry name" value="HELICc"/>
    <property type="match status" value="1"/>
</dbReference>
<evidence type="ECO:0000259" key="13">
    <source>
        <dbReference type="PROSITE" id="PS50158"/>
    </source>
</evidence>
<evidence type="ECO:0000256" key="3">
    <source>
        <dbReference type="ARBA" id="ARBA00022741"/>
    </source>
</evidence>
<dbReference type="PANTHER" id="PTHR47958">
    <property type="entry name" value="ATP-DEPENDENT RNA HELICASE DBP3"/>
    <property type="match status" value="1"/>
</dbReference>
<reference evidence="17 18" key="1">
    <citation type="journal article" date="2018" name="Nat. Ecol. Evol.">
        <title>Genomic signatures of mitonuclear coevolution across populations of Tigriopus californicus.</title>
        <authorList>
            <person name="Barreto F.S."/>
            <person name="Watson E.T."/>
            <person name="Lima T.G."/>
            <person name="Willett C.S."/>
            <person name="Edmands S."/>
            <person name="Li W."/>
            <person name="Burton R.S."/>
        </authorList>
    </citation>
    <scope>NUCLEOTIDE SEQUENCE [LARGE SCALE GENOMIC DNA]</scope>
    <source>
        <strain evidence="17 18">San Diego</strain>
    </source>
</reference>
<dbReference type="PROSITE" id="PS51194">
    <property type="entry name" value="HELICASE_CTER"/>
    <property type="match status" value="1"/>
</dbReference>
<dbReference type="PROSITE" id="PS00039">
    <property type="entry name" value="DEAD_ATP_HELICASE"/>
    <property type="match status" value="1"/>
</dbReference>
<evidence type="ECO:0000256" key="12">
    <source>
        <dbReference type="SAM" id="MobiDB-lite"/>
    </source>
</evidence>
<evidence type="ECO:0000256" key="8">
    <source>
        <dbReference type="ARBA" id="ARBA00047984"/>
    </source>
</evidence>
<evidence type="ECO:0000256" key="11">
    <source>
        <dbReference type="RuleBase" id="RU000492"/>
    </source>
</evidence>
<dbReference type="GO" id="GO:0003724">
    <property type="term" value="F:RNA helicase activity"/>
    <property type="evidence" value="ECO:0007669"/>
    <property type="project" value="UniProtKB-EC"/>
</dbReference>
<dbReference type="PROSITE" id="PS50158">
    <property type="entry name" value="ZF_CCHC"/>
    <property type="match status" value="2"/>
</dbReference>
<comment type="caution">
    <text evidence="17">The sequence shown here is derived from an EMBL/GenBank/DDBJ whole genome shotgun (WGS) entry which is preliminary data.</text>
</comment>
<proteinExistence type="inferred from homology"/>
<comment type="similarity">
    <text evidence="1">Belongs to the DEAD box helicase family. DDX4/VASA subfamily.</text>
</comment>
<accession>A0A553NBB8</accession>